<proteinExistence type="inferred from homology"/>
<dbReference type="InParanoid" id="A0A543AW32"/>
<comment type="similarity">
    <text evidence="1 7">Belongs to the cytochrome P450 family.</text>
</comment>
<evidence type="ECO:0000256" key="8">
    <source>
        <dbReference type="SAM" id="MobiDB-lite"/>
    </source>
</evidence>
<evidence type="ECO:0000313" key="10">
    <source>
        <dbReference type="Proteomes" id="UP000317043"/>
    </source>
</evidence>
<dbReference type="InterPro" id="IPR017972">
    <property type="entry name" value="Cyt_P450_CS"/>
</dbReference>
<dbReference type="GO" id="GO:0004497">
    <property type="term" value="F:monooxygenase activity"/>
    <property type="evidence" value="ECO:0007669"/>
    <property type="project" value="UniProtKB-KW"/>
</dbReference>
<dbReference type="RefSeq" id="WP_142038671.1">
    <property type="nucleotide sequence ID" value="NZ_JBHTGS010000001.1"/>
</dbReference>
<dbReference type="PANTHER" id="PTHR46696:SF1">
    <property type="entry name" value="CYTOCHROME P450 YJIB-RELATED"/>
    <property type="match status" value="1"/>
</dbReference>
<dbReference type="CDD" id="cd11030">
    <property type="entry name" value="CYP105-like"/>
    <property type="match status" value="1"/>
</dbReference>
<dbReference type="AlphaFoldDB" id="A0A543AW32"/>
<dbReference type="GO" id="GO:0016705">
    <property type="term" value="F:oxidoreductase activity, acting on paired donors, with incorporation or reduction of molecular oxygen"/>
    <property type="evidence" value="ECO:0007669"/>
    <property type="project" value="InterPro"/>
</dbReference>
<dbReference type="GO" id="GO:0020037">
    <property type="term" value="F:heme binding"/>
    <property type="evidence" value="ECO:0007669"/>
    <property type="project" value="InterPro"/>
</dbReference>
<dbReference type="PRINTS" id="PR00359">
    <property type="entry name" value="BP450"/>
</dbReference>
<name>A0A543AW32_9ACTN</name>
<dbReference type="Gene3D" id="1.10.630.10">
    <property type="entry name" value="Cytochrome P450"/>
    <property type="match status" value="1"/>
</dbReference>
<dbReference type="FunCoup" id="A0A543AW32">
    <property type="interactions" value="1"/>
</dbReference>
<evidence type="ECO:0000256" key="4">
    <source>
        <dbReference type="ARBA" id="ARBA00023002"/>
    </source>
</evidence>
<evidence type="ECO:0000313" key="9">
    <source>
        <dbReference type="EMBL" id="TQL76770.1"/>
    </source>
</evidence>
<evidence type="ECO:0000256" key="7">
    <source>
        <dbReference type="RuleBase" id="RU000461"/>
    </source>
</evidence>
<dbReference type="PROSITE" id="PS00086">
    <property type="entry name" value="CYTOCHROME_P450"/>
    <property type="match status" value="1"/>
</dbReference>
<keyword evidence="10" id="KW-1185">Reference proteome</keyword>
<dbReference type="InterPro" id="IPR002397">
    <property type="entry name" value="Cyt_P450_B"/>
</dbReference>
<dbReference type="EMBL" id="VFOW01000001">
    <property type="protein sequence ID" value="TQL76770.1"/>
    <property type="molecule type" value="Genomic_DNA"/>
</dbReference>
<dbReference type="SUPFAM" id="SSF48264">
    <property type="entry name" value="Cytochrome P450"/>
    <property type="match status" value="1"/>
</dbReference>
<dbReference type="FunFam" id="1.10.630.10:FF:000018">
    <property type="entry name" value="Cytochrome P450 monooxygenase"/>
    <property type="match status" value="1"/>
</dbReference>
<evidence type="ECO:0000256" key="6">
    <source>
        <dbReference type="ARBA" id="ARBA00023033"/>
    </source>
</evidence>
<organism evidence="9 10">
    <name type="scientific">Stackebrandtia endophytica</name>
    <dbReference type="NCBI Taxonomy" id="1496996"/>
    <lineage>
        <taxon>Bacteria</taxon>
        <taxon>Bacillati</taxon>
        <taxon>Actinomycetota</taxon>
        <taxon>Actinomycetes</taxon>
        <taxon>Glycomycetales</taxon>
        <taxon>Glycomycetaceae</taxon>
        <taxon>Stackebrandtia</taxon>
    </lineage>
</organism>
<dbReference type="InterPro" id="IPR001128">
    <property type="entry name" value="Cyt_P450"/>
</dbReference>
<keyword evidence="6 7" id="KW-0503">Monooxygenase</keyword>
<dbReference type="OrthoDB" id="3664945at2"/>
<accession>A0A543AW32</accession>
<dbReference type="Pfam" id="PF00067">
    <property type="entry name" value="p450"/>
    <property type="match status" value="1"/>
</dbReference>
<dbReference type="Proteomes" id="UP000317043">
    <property type="component" value="Unassembled WGS sequence"/>
</dbReference>
<evidence type="ECO:0000256" key="5">
    <source>
        <dbReference type="ARBA" id="ARBA00023004"/>
    </source>
</evidence>
<dbReference type="PANTHER" id="PTHR46696">
    <property type="entry name" value="P450, PUTATIVE (EUROFUNG)-RELATED"/>
    <property type="match status" value="1"/>
</dbReference>
<keyword evidence="5 7" id="KW-0408">Iron</keyword>
<dbReference type="GO" id="GO:0005506">
    <property type="term" value="F:iron ion binding"/>
    <property type="evidence" value="ECO:0007669"/>
    <property type="project" value="InterPro"/>
</dbReference>
<keyword evidence="4 7" id="KW-0560">Oxidoreductase</keyword>
<protein>
    <submittedName>
        <fullName evidence="9">Cytochrome P450</fullName>
    </submittedName>
</protein>
<gene>
    <name evidence="9" type="ORF">FB566_2307</name>
</gene>
<keyword evidence="3 7" id="KW-0479">Metal-binding</keyword>
<dbReference type="InterPro" id="IPR036396">
    <property type="entry name" value="Cyt_P450_sf"/>
</dbReference>
<evidence type="ECO:0000256" key="1">
    <source>
        <dbReference type="ARBA" id="ARBA00010617"/>
    </source>
</evidence>
<feature type="region of interest" description="Disordered" evidence="8">
    <location>
        <begin position="1"/>
        <end position="21"/>
    </location>
</feature>
<dbReference type="PRINTS" id="PR00385">
    <property type="entry name" value="P450"/>
</dbReference>
<evidence type="ECO:0000256" key="2">
    <source>
        <dbReference type="ARBA" id="ARBA00022617"/>
    </source>
</evidence>
<comment type="caution">
    <text evidence="9">The sequence shown here is derived from an EMBL/GenBank/DDBJ whole genome shotgun (WGS) entry which is preliminary data.</text>
</comment>
<sequence length="408" mass="44962">MPLSSNLPGAVGDGMPYRRETPFDPPTALLALQDRPLRPMTYQPDGVDGWLVTGHAQARTILADPRFVLGQRFVRSPTELPHFFVSASEHVPPGFFFFMDPPDHTRLRRKVTSVFTVKGMRRLEPRITEIIEDRLAALRAAGSGADLMHHFALPVPSLVICEMLSVPYADRDAFQRTSGDIFNQALSVDARNASMAELVDYVLGLVPAKRREPGDDLLGSLAADDDLTDAEVAGIGMILLLGGHETTAHMFGLGTFALLEQPDQMDRLRTEPELMPTAVEELLRYLTVAHAGMMRIATEDALIHGQTIRAGQYVTVAPHAANRDPDRYDRATELDVGRNAQGHLAFGHGMHQCVGQQLARVEMRIGFTKLLDAFGDLRLAVPAEEVRMCSDMFIYGVESLPVAWGEDT</sequence>
<evidence type="ECO:0000256" key="3">
    <source>
        <dbReference type="ARBA" id="ARBA00022723"/>
    </source>
</evidence>
<keyword evidence="2 7" id="KW-0349">Heme</keyword>
<reference evidence="9 10" key="1">
    <citation type="submission" date="2019-06" db="EMBL/GenBank/DDBJ databases">
        <title>Sequencing the genomes of 1000 actinobacteria strains.</title>
        <authorList>
            <person name="Klenk H.-P."/>
        </authorList>
    </citation>
    <scope>NUCLEOTIDE SEQUENCE [LARGE SCALE GENOMIC DNA]</scope>
    <source>
        <strain evidence="9 10">DSM 45928</strain>
    </source>
</reference>